<feature type="compositionally biased region" description="Polar residues" evidence="1">
    <location>
        <begin position="117"/>
        <end position="134"/>
    </location>
</feature>
<feature type="region of interest" description="Disordered" evidence="1">
    <location>
        <begin position="1"/>
        <end position="190"/>
    </location>
</feature>
<comment type="caution">
    <text evidence="2">The sequence shown here is derived from an EMBL/GenBank/DDBJ whole genome shotgun (WGS) entry which is preliminary data.</text>
</comment>
<evidence type="ECO:0000313" key="3">
    <source>
        <dbReference type="Proteomes" id="UP000295060"/>
    </source>
</evidence>
<sequence>MTPANSPATGAAGRLSGQDTLRSSPGHSPRFQDRRAAWGRSDPVRLRELSVAAQPELRRAHRPGSRGLRRPRHAAPHRARIRLDHRPVLPQPGRRKSAHPVRREALPRRDLGLPGSPKQSTRTHNGSRWSSKSPRPTCARFSVSRTRAGPPNRRILPTATTRSGASSPNDPRPSETQWRGVPGRPWIPGLQDREDAIVGLRGDRLRLGLFEDVSDLNTRSGGR</sequence>
<name>A0ABY2F866_9ACTN</name>
<proteinExistence type="predicted"/>
<reference evidence="2 3" key="1">
    <citation type="submission" date="2019-03" db="EMBL/GenBank/DDBJ databases">
        <title>Genomic Encyclopedia of Type Strains, Phase III (KMG-III): the genomes of soil and plant-associated and newly described type strains.</title>
        <authorList>
            <person name="Whitman W."/>
        </authorList>
    </citation>
    <scope>NUCLEOTIDE SEQUENCE [LARGE SCALE GENOMIC DNA]</scope>
    <source>
        <strain evidence="2 3">VKMAc-2574</strain>
    </source>
</reference>
<protein>
    <submittedName>
        <fullName evidence="2">Uncharacterized protein</fullName>
    </submittedName>
</protein>
<evidence type="ECO:0000313" key="2">
    <source>
        <dbReference type="EMBL" id="TDW84410.1"/>
    </source>
</evidence>
<keyword evidence="3" id="KW-1185">Reference proteome</keyword>
<dbReference type="Proteomes" id="UP000295060">
    <property type="component" value="Unassembled WGS sequence"/>
</dbReference>
<gene>
    <name evidence="2" type="ORF">EV137_7222</name>
</gene>
<feature type="compositionally biased region" description="Polar residues" evidence="1">
    <location>
        <begin position="158"/>
        <end position="177"/>
    </location>
</feature>
<evidence type="ECO:0000256" key="1">
    <source>
        <dbReference type="SAM" id="MobiDB-lite"/>
    </source>
</evidence>
<organism evidence="2 3">
    <name type="scientific">Kribbella pratensis</name>
    <dbReference type="NCBI Taxonomy" id="2512112"/>
    <lineage>
        <taxon>Bacteria</taxon>
        <taxon>Bacillati</taxon>
        <taxon>Actinomycetota</taxon>
        <taxon>Actinomycetes</taxon>
        <taxon>Propionibacteriales</taxon>
        <taxon>Kribbellaceae</taxon>
        <taxon>Kribbella</taxon>
    </lineage>
</organism>
<feature type="compositionally biased region" description="Basic residues" evidence="1">
    <location>
        <begin position="59"/>
        <end position="80"/>
    </location>
</feature>
<accession>A0ABY2F866</accession>
<feature type="compositionally biased region" description="Basic and acidic residues" evidence="1">
    <location>
        <begin position="30"/>
        <end position="48"/>
    </location>
</feature>
<feature type="compositionally biased region" description="Polar residues" evidence="1">
    <location>
        <begin position="17"/>
        <end position="26"/>
    </location>
</feature>
<dbReference type="EMBL" id="SODU01000004">
    <property type="protein sequence ID" value="TDW84410.1"/>
    <property type="molecule type" value="Genomic_DNA"/>
</dbReference>
<feature type="compositionally biased region" description="Basic and acidic residues" evidence="1">
    <location>
        <begin position="101"/>
        <end position="111"/>
    </location>
</feature>